<dbReference type="Gene3D" id="1.10.510.10">
    <property type="entry name" value="Transferase(Phosphotransferase) domain 1"/>
    <property type="match status" value="2"/>
</dbReference>
<dbReference type="GO" id="GO:0043065">
    <property type="term" value="P:positive regulation of apoptotic process"/>
    <property type="evidence" value="ECO:0007669"/>
    <property type="project" value="TreeGrafter"/>
</dbReference>
<feature type="compositionally biased region" description="Polar residues" evidence="7">
    <location>
        <begin position="1253"/>
        <end position="1280"/>
    </location>
</feature>
<name>A0A423U3S2_PENVA</name>
<dbReference type="PANTHER" id="PTHR24342:SF20">
    <property type="entry name" value="MYOSIN LIGHT CHAIN KINASE, SMOOTH MUSCLE"/>
    <property type="match status" value="1"/>
</dbReference>
<evidence type="ECO:0000313" key="10">
    <source>
        <dbReference type="Proteomes" id="UP000283509"/>
    </source>
</evidence>
<dbReference type="PROSITE" id="PS00107">
    <property type="entry name" value="PROTEIN_KINASE_ATP"/>
    <property type="match status" value="1"/>
</dbReference>
<dbReference type="OrthoDB" id="504170at2759"/>
<evidence type="ECO:0000256" key="3">
    <source>
        <dbReference type="ARBA" id="ARBA00022741"/>
    </source>
</evidence>
<sequence>MIVVDEREPVGGSHLVCSRLTALTVRSLSAAAKVRSRARHALQAKFPSAGALVTEYASQLRPFRRGSLPEDRSVKLPPPFPPRNVEVKEDVDMRKYYDLKKEIGRGRFGTVYLVTDKTTGQKFAAKFVNTKRNQDRANVEREVEIMKLLNAERPHPRLIQLYDAFDMDKEMCLVLEVVDGGELFERVIDDDFVLTEKACAIFMRQVCEAVEFIHSKNILHLDMKPENILCLSREGNRIKICDFGLARKYDPRKKLQVLFGTPEFVAPEVVNFEPISFGTDMWSVGVISYVLLSGLIIHLTIHKTPADYPAFYYPPHYPQNSRRLSGLLLSTPLSTNSRRLSGLLLSTSYPQTPADYPASTSLSTNSRRLSGLYYPPHYPQTPQTIRPLLSTSLSTNSRRLSGLILSTPLSTNSRRLSGLLLSTHYPQTPADYPAFYYPPHYPQTPADYPAFYYPPTIHKLPQTIRPFYYPPHYPQTPADYPAFIIHPTIHKLPQTIRPLLSTSLSTNSRRLSGLYYPPHYPQTPADYPFYYPPHYPQTPADYPAFYYPPHYHKLPQTIRPFIIHPHYPQTPADYPAFYYPPHYPQTPADYPAFYYPPTIHKLPQTIRPLLSTSLSTNSRRLSGLLLSTSLSTNSRRLSGLLLSTSLSTNSRRLSGLSPFMGHNYVETMTNVTHNKYDFSDEAFNCVSDDAKDFIEKLLVWNSHPNSPYLIGTPLTQLPPELQRIAREEGWSSRASFSNKDEFSHYTFEQRQPSPRRLASQLEVKLSQLKEDNDGRKDKDQDKAGVDNEKINKKASDTLPSDKHKKDDNDKLSVSKPEKNEKLEKERSKTPEITKKENEKNKKTEETHETAVKSKDNEKPTGGLQKCSSTVFLDDPKKAYQEYQKMVNEAIKKKQEEKKALEERIKARQEELEREASKDYDWRKNKEKKETTETRKTSVTNYLKAKEATNVADEKRSRGSKSPVSVYSSTKATDEQLDDNKQAYEDYKRRVSRSEKDAKKTEDAGKAKPREPLRRPEIIALQNEELGGSTARQRKKSLSRLDTGDSLSDRSSRGSTPKSPGLDGATSPKYDFDLEAGQSRSSTPTKLKKQPSRDVPLQAKNTDQEERPGTPVRQKPSRDVPMPYITVEGEDRYSRPRRGSRDLTPDSPLPHRKISTEERPPSRESRPGTPLSHRRPSRDVNISSGQLDRLVQASGLDSPELTPDQPQMWPDLIVCPQGQDDEECQDYKDSLDVPIATLMKSPSGTLRQVPEVTILQTDKSNASESKTLDSEGNSNDPTYVPSNKLVAWILDIGNVQNQRQAPFSTSDRVSQWEGKEPSPKPGERSPREKSPRLSTRSPVPSDKHRDKSPAQPRTPFLCPLSREPSSVSLKSSGSLENACIQTPWGELKRSPSRSTLSKSPSFEVPSSKAKDSTDPGNGGSDDHMSVGSSTRSPSPRSYSKFHKQDSMEIQERKDSLTSPRLTGELPPKPPEKMQRSSKEENLNIRSQAKKDDWKSATLPRQAKLAKQGSTDNLKNYTTEKRSSLLSVEEGNTDSLKRKSKFPPSPNQKRKLGSCLLFSAQDRISQFEKKQPSTRPPQRPITRTRSSMVFTTTAQENGLENRLSCDVNKNALTSSLNSSYTPTRRPPPVGPQRSPTFTY</sequence>
<dbReference type="InterPro" id="IPR008271">
    <property type="entry name" value="Ser/Thr_kinase_AS"/>
</dbReference>
<dbReference type="GO" id="GO:0035556">
    <property type="term" value="P:intracellular signal transduction"/>
    <property type="evidence" value="ECO:0007669"/>
    <property type="project" value="TreeGrafter"/>
</dbReference>
<feature type="region of interest" description="Disordered" evidence="7">
    <location>
        <begin position="1295"/>
        <end position="1586"/>
    </location>
</feature>
<evidence type="ECO:0000256" key="5">
    <source>
        <dbReference type="ARBA" id="ARBA00022840"/>
    </source>
</evidence>
<keyword evidence="3 6" id="KW-0547">Nucleotide-binding</keyword>
<proteinExistence type="predicted"/>
<protein>
    <submittedName>
        <fullName evidence="9">Putative serine/threonine-protein kinase</fullName>
    </submittedName>
</protein>
<feature type="binding site" evidence="6">
    <location>
        <position position="126"/>
    </location>
    <ligand>
        <name>ATP</name>
        <dbReference type="ChEBI" id="CHEBI:30616"/>
    </ligand>
</feature>
<dbReference type="GO" id="GO:0004674">
    <property type="term" value="F:protein serine/threonine kinase activity"/>
    <property type="evidence" value="ECO:0007669"/>
    <property type="project" value="UniProtKB-KW"/>
</dbReference>
<keyword evidence="2" id="KW-0808">Transferase</keyword>
<dbReference type="SMART" id="SM00220">
    <property type="entry name" value="S_TKc"/>
    <property type="match status" value="1"/>
</dbReference>
<dbReference type="InterPro" id="IPR011009">
    <property type="entry name" value="Kinase-like_dom_sf"/>
</dbReference>
<feature type="compositionally biased region" description="Basic and acidic residues" evidence="7">
    <location>
        <begin position="1468"/>
        <end position="1493"/>
    </location>
</feature>
<feature type="region of interest" description="Disordered" evidence="7">
    <location>
        <begin position="909"/>
        <end position="1208"/>
    </location>
</feature>
<keyword evidence="10" id="KW-1185">Reference proteome</keyword>
<feature type="compositionally biased region" description="Basic and acidic residues" evidence="7">
    <location>
        <begin position="767"/>
        <end position="858"/>
    </location>
</feature>
<evidence type="ECO:0000256" key="6">
    <source>
        <dbReference type="PROSITE-ProRule" id="PRU10141"/>
    </source>
</evidence>
<keyword evidence="1" id="KW-0723">Serine/threonine-protein kinase</keyword>
<dbReference type="STRING" id="6689.A0A423U3S2"/>
<feature type="compositionally biased region" description="Low complexity" evidence="7">
    <location>
        <begin position="1391"/>
        <end position="1400"/>
    </location>
</feature>
<evidence type="ECO:0000256" key="7">
    <source>
        <dbReference type="SAM" id="MobiDB-lite"/>
    </source>
</evidence>
<reference evidence="9 10" key="1">
    <citation type="submission" date="2018-04" db="EMBL/GenBank/DDBJ databases">
        <authorList>
            <person name="Zhang X."/>
            <person name="Yuan J."/>
            <person name="Li F."/>
            <person name="Xiang J."/>
        </authorList>
    </citation>
    <scope>NUCLEOTIDE SEQUENCE [LARGE SCALE GENOMIC DNA]</scope>
    <source>
        <tissue evidence="9">Muscle</tissue>
    </source>
</reference>
<dbReference type="Gene3D" id="3.30.200.20">
    <property type="entry name" value="Phosphorylase Kinase, domain 1"/>
    <property type="match status" value="1"/>
</dbReference>
<feature type="compositionally biased region" description="Low complexity" evidence="7">
    <location>
        <begin position="1364"/>
        <end position="1373"/>
    </location>
</feature>
<feature type="compositionally biased region" description="Basic and acidic residues" evidence="7">
    <location>
        <begin position="1441"/>
        <end position="1454"/>
    </location>
</feature>
<feature type="compositionally biased region" description="Polar residues" evidence="7">
    <location>
        <begin position="1506"/>
        <end position="1515"/>
    </location>
</feature>
<feature type="region of interest" description="Disordered" evidence="7">
    <location>
        <begin position="1611"/>
        <end position="1637"/>
    </location>
</feature>
<evidence type="ECO:0000259" key="8">
    <source>
        <dbReference type="PROSITE" id="PS50011"/>
    </source>
</evidence>
<dbReference type="PROSITE" id="PS50011">
    <property type="entry name" value="PROTEIN_KINASE_DOM"/>
    <property type="match status" value="1"/>
</dbReference>
<feature type="compositionally biased region" description="Basic and acidic residues" evidence="7">
    <location>
        <begin position="943"/>
        <end position="956"/>
    </location>
</feature>
<feature type="compositionally biased region" description="Polar residues" evidence="7">
    <location>
        <begin position="1295"/>
        <end position="1308"/>
    </location>
</feature>
<dbReference type="InterPro" id="IPR017441">
    <property type="entry name" value="Protein_kinase_ATP_BS"/>
</dbReference>
<dbReference type="PANTHER" id="PTHR24342">
    <property type="entry name" value="SERINE/THREONINE-PROTEIN KINASE 17"/>
    <property type="match status" value="1"/>
</dbReference>
<dbReference type="PROSITE" id="PS00108">
    <property type="entry name" value="PROTEIN_KINASE_ST"/>
    <property type="match status" value="1"/>
</dbReference>
<gene>
    <name evidence="9" type="ORF">C7M84_023452</name>
</gene>
<evidence type="ECO:0000313" key="9">
    <source>
        <dbReference type="EMBL" id="ROT83358.1"/>
    </source>
</evidence>
<feature type="compositionally biased region" description="Polar residues" evidence="7">
    <location>
        <begin position="959"/>
        <end position="970"/>
    </location>
</feature>
<dbReference type="GO" id="GO:0005634">
    <property type="term" value="C:nucleus"/>
    <property type="evidence" value="ECO:0007669"/>
    <property type="project" value="TreeGrafter"/>
</dbReference>
<feature type="compositionally biased region" description="Basic and acidic residues" evidence="7">
    <location>
        <begin position="1153"/>
        <end position="1165"/>
    </location>
</feature>
<keyword evidence="4 9" id="KW-0418">Kinase</keyword>
<keyword evidence="5 6" id="KW-0067">ATP-binding</keyword>
<feature type="compositionally biased region" description="Polar residues" evidence="7">
    <location>
        <begin position="1611"/>
        <end position="1620"/>
    </location>
</feature>
<dbReference type="FunFam" id="1.10.510.10:FF:000571">
    <property type="entry name" value="Maternal embryonic leucine zipper kinase"/>
    <property type="match status" value="1"/>
</dbReference>
<feature type="compositionally biased region" description="Basic and acidic residues" evidence="7">
    <location>
        <begin position="909"/>
        <end position="935"/>
    </location>
</feature>
<dbReference type="InterPro" id="IPR000719">
    <property type="entry name" value="Prot_kinase_dom"/>
</dbReference>
<feature type="compositionally biased region" description="Low complexity" evidence="7">
    <location>
        <begin position="1424"/>
        <end position="1437"/>
    </location>
</feature>
<dbReference type="Proteomes" id="UP000283509">
    <property type="component" value="Unassembled WGS sequence"/>
</dbReference>
<feature type="compositionally biased region" description="Basic and acidic residues" evidence="7">
    <location>
        <begin position="1312"/>
        <end position="1330"/>
    </location>
</feature>
<dbReference type="Pfam" id="PF00069">
    <property type="entry name" value="Pkinase"/>
    <property type="match status" value="1"/>
</dbReference>
<evidence type="ECO:0000256" key="4">
    <source>
        <dbReference type="ARBA" id="ARBA00022777"/>
    </source>
</evidence>
<evidence type="ECO:0000256" key="1">
    <source>
        <dbReference type="ARBA" id="ARBA00022527"/>
    </source>
</evidence>
<comment type="caution">
    <text evidence="9">The sequence shown here is derived from an EMBL/GenBank/DDBJ whole genome shotgun (WGS) entry which is preliminary data.</text>
</comment>
<feature type="compositionally biased region" description="Basic and acidic residues" evidence="7">
    <location>
        <begin position="1128"/>
        <end position="1143"/>
    </location>
</feature>
<feature type="region of interest" description="Disordered" evidence="7">
    <location>
        <begin position="766"/>
        <end position="869"/>
    </location>
</feature>
<evidence type="ECO:0000256" key="2">
    <source>
        <dbReference type="ARBA" id="ARBA00022679"/>
    </source>
</evidence>
<feature type="region of interest" description="Disordered" evidence="7">
    <location>
        <begin position="1240"/>
        <end position="1280"/>
    </location>
</feature>
<dbReference type="EMBL" id="QCYY01000697">
    <property type="protein sequence ID" value="ROT83358.1"/>
    <property type="molecule type" value="Genomic_DNA"/>
</dbReference>
<dbReference type="GO" id="GO:0005524">
    <property type="term" value="F:ATP binding"/>
    <property type="evidence" value="ECO:0007669"/>
    <property type="project" value="UniProtKB-UniRule"/>
</dbReference>
<reference evidence="9 10" key="2">
    <citation type="submission" date="2019-01" db="EMBL/GenBank/DDBJ databases">
        <title>The decoding of complex shrimp genome reveals the adaptation for benthos swimmer, frequently molting mechanism and breeding impact on genome.</title>
        <authorList>
            <person name="Sun Y."/>
            <person name="Gao Y."/>
            <person name="Yu Y."/>
        </authorList>
    </citation>
    <scope>NUCLEOTIDE SEQUENCE [LARGE SCALE GENOMIC DNA]</scope>
    <source>
        <tissue evidence="9">Muscle</tissue>
    </source>
</reference>
<feature type="compositionally biased region" description="Basic and acidic residues" evidence="7">
    <location>
        <begin position="971"/>
        <end position="1016"/>
    </location>
</feature>
<accession>A0A423U3S2</accession>
<organism evidence="9 10">
    <name type="scientific">Penaeus vannamei</name>
    <name type="common">Whiteleg shrimp</name>
    <name type="synonym">Litopenaeus vannamei</name>
    <dbReference type="NCBI Taxonomy" id="6689"/>
    <lineage>
        <taxon>Eukaryota</taxon>
        <taxon>Metazoa</taxon>
        <taxon>Ecdysozoa</taxon>
        <taxon>Arthropoda</taxon>
        <taxon>Crustacea</taxon>
        <taxon>Multicrustacea</taxon>
        <taxon>Malacostraca</taxon>
        <taxon>Eumalacostraca</taxon>
        <taxon>Eucarida</taxon>
        <taxon>Decapoda</taxon>
        <taxon>Dendrobranchiata</taxon>
        <taxon>Penaeoidea</taxon>
        <taxon>Penaeidae</taxon>
        <taxon>Penaeus</taxon>
    </lineage>
</organism>
<feature type="domain" description="Protein kinase" evidence="8">
    <location>
        <begin position="97"/>
        <end position="369"/>
    </location>
</feature>
<dbReference type="SUPFAM" id="SSF56112">
    <property type="entry name" value="Protein kinase-like (PK-like)"/>
    <property type="match status" value="1"/>
</dbReference>